<comment type="similarity">
    <text evidence="2 9">Belongs to the pyrimidine 5'-nucleotidase family.</text>
</comment>
<evidence type="ECO:0000256" key="7">
    <source>
        <dbReference type="ARBA" id="ARBA00022842"/>
    </source>
</evidence>
<evidence type="ECO:0000256" key="2">
    <source>
        <dbReference type="ARBA" id="ARBA00008389"/>
    </source>
</evidence>
<dbReference type="OMA" id="QHINGTH"/>
<dbReference type="PANTHER" id="PTHR13045">
    <property type="entry name" value="5'-NUCLEOTIDASE"/>
    <property type="match status" value="1"/>
</dbReference>
<dbReference type="Gene3D" id="1.10.150.340">
    <property type="entry name" value="Pyrimidine 5'-nucleotidase (UMPH-1), N-terminal domain"/>
    <property type="match status" value="1"/>
</dbReference>
<dbReference type="GO" id="GO:0000166">
    <property type="term" value="F:nucleotide binding"/>
    <property type="evidence" value="ECO:0007669"/>
    <property type="project" value="UniProtKB-KW"/>
</dbReference>
<dbReference type="InterPro" id="IPR006434">
    <property type="entry name" value="Pyrimidine_nucleotidase_eu"/>
</dbReference>
<dbReference type="SFLD" id="SFLDG01128">
    <property type="entry name" value="C1.4:_5'-Nucleotidase_Like"/>
    <property type="match status" value="1"/>
</dbReference>
<dbReference type="EC" id="3.1.3.5" evidence="3 9"/>
<name>A0A336LZD2_CULSO</name>
<keyword evidence="6 9" id="KW-0378">Hydrolase</keyword>
<dbReference type="VEuPathDB" id="VectorBase:CSON008845"/>
<organism evidence="10">
    <name type="scientific">Culicoides sonorensis</name>
    <name type="common">Biting midge</name>
    <dbReference type="NCBI Taxonomy" id="179676"/>
    <lineage>
        <taxon>Eukaryota</taxon>
        <taxon>Metazoa</taxon>
        <taxon>Ecdysozoa</taxon>
        <taxon>Arthropoda</taxon>
        <taxon>Hexapoda</taxon>
        <taxon>Insecta</taxon>
        <taxon>Pterygota</taxon>
        <taxon>Neoptera</taxon>
        <taxon>Endopterygota</taxon>
        <taxon>Diptera</taxon>
        <taxon>Nematocera</taxon>
        <taxon>Chironomoidea</taxon>
        <taxon>Ceratopogonidae</taxon>
        <taxon>Ceratopogoninae</taxon>
        <taxon>Culicoides</taxon>
        <taxon>Monoculicoides</taxon>
    </lineage>
</organism>
<keyword evidence="5 9" id="KW-0547">Nucleotide-binding</keyword>
<evidence type="ECO:0000256" key="8">
    <source>
        <dbReference type="ARBA" id="ARBA00023080"/>
    </source>
</evidence>
<evidence type="ECO:0000256" key="1">
    <source>
        <dbReference type="ARBA" id="ARBA00000815"/>
    </source>
</evidence>
<protein>
    <recommendedName>
        <fullName evidence="3 9">5'-nucleotidase</fullName>
        <ecNumber evidence="3 9">3.1.3.5</ecNumber>
    </recommendedName>
</protein>
<comment type="subcellular location">
    <subcellularLocation>
        <location evidence="9">Cytoplasm</location>
    </subcellularLocation>
</comment>
<reference evidence="10" key="1">
    <citation type="submission" date="2018-07" db="EMBL/GenBank/DDBJ databases">
        <authorList>
            <person name="Quirk P.G."/>
            <person name="Krulwich T.A."/>
        </authorList>
    </citation>
    <scope>NUCLEOTIDE SEQUENCE</scope>
</reference>
<dbReference type="GO" id="GO:0008253">
    <property type="term" value="F:5'-nucleotidase activity"/>
    <property type="evidence" value="ECO:0007669"/>
    <property type="project" value="UniProtKB-EC"/>
</dbReference>
<dbReference type="GO" id="GO:0005737">
    <property type="term" value="C:cytoplasm"/>
    <property type="evidence" value="ECO:0007669"/>
    <property type="project" value="UniProtKB-SubCell"/>
</dbReference>
<dbReference type="NCBIfam" id="TIGR01544">
    <property type="entry name" value="HAD-SF-IE"/>
    <property type="match status" value="1"/>
</dbReference>
<dbReference type="SUPFAM" id="SSF56784">
    <property type="entry name" value="HAD-like"/>
    <property type="match status" value="1"/>
</dbReference>
<dbReference type="FunFam" id="3.40.50.1000:FF:000032">
    <property type="entry name" value="Cytosolic 5-nucleotidase 3-like"/>
    <property type="match status" value="1"/>
</dbReference>
<evidence type="ECO:0000256" key="3">
    <source>
        <dbReference type="ARBA" id="ARBA00012643"/>
    </source>
</evidence>
<dbReference type="PANTHER" id="PTHR13045:SF0">
    <property type="entry name" value="7-METHYLGUANOSINE PHOSPHATE-SPECIFIC 5'-NUCLEOTIDASE"/>
    <property type="match status" value="1"/>
</dbReference>
<dbReference type="FunFam" id="1.10.150.340:FF:000001">
    <property type="entry name" value="Cytosolic 5-nucleotidase 3-like"/>
    <property type="match status" value="1"/>
</dbReference>
<gene>
    <name evidence="10" type="primary">CSON008845</name>
</gene>
<proteinExistence type="inferred from homology"/>
<evidence type="ECO:0000313" key="10">
    <source>
        <dbReference type="EMBL" id="SSX23354.1"/>
    </source>
</evidence>
<accession>A0A336LZD2</accession>
<evidence type="ECO:0000256" key="9">
    <source>
        <dbReference type="RuleBase" id="RU361276"/>
    </source>
</evidence>
<dbReference type="EMBL" id="UFQT01000339">
    <property type="protein sequence ID" value="SSX23354.1"/>
    <property type="molecule type" value="Genomic_DNA"/>
</dbReference>
<dbReference type="InterPro" id="IPR023214">
    <property type="entry name" value="HAD_sf"/>
</dbReference>
<dbReference type="AlphaFoldDB" id="A0A336LZD2"/>
<comment type="catalytic activity">
    <reaction evidence="1 9">
        <text>a ribonucleoside 5'-phosphate + H2O = a ribonucleoside + phosphate</text>
        <dbReference type="Rhea" id="RHEA:12484"/>
        <dbReference type="ChEBI" id="CHEBI:15377"/>
        <dbReference type="ChEBI" id="CHEBI:18254"/>
        <dbReference type="ChEBI" id="CHEBI:43474"/>
        <dbReference type="ChEBI" id="CHEBI:58043"/>
        <dbReference type="EC" id="3.1.3.5"/>
    </reaction>
</comment>
<dbReference type="Pfam" id="PF05822">
    <property type="entry name" value="UMPH-1"/>
    <property type="match status" value="1"/>
</dbReference>
<keyword evidence="9" id="KW-0963">Cytoplasm</keyword>
<evidence type="ECO:0000256" key="4">
    <source>
        <dbReference type="ARBA" id="ARBA00022723"/>
    </source>
</evidence>
<dbReference type="Gene3D" id="3.40.50.1000">
    <property type="entry name" value="HAD superfamily/HAD-like"/>
    <property type="match status" value="1"/>
</dbReference>
<dbReference type="GO" id="GO:0000287">
    <property type="term" value="F:magnesium ion binding"/>
    <property type="evidence" value="ECO:0007669"/>
    <property type="project" value="InterPro"/>
</dbReference>
<keyword evidence="7" id="KW-0460">Magnesium</keyword>
<dbReference type="GO" id="GO:0009117">
    <property type="term" value="P:nucleotide metabolic process"/>
    <property type="evidence" value="ECO:0007669"/>
    <property type="project" value="UniProtKB-KW"/>
</dbReference>
<evidence type="ECO:0000256" key="6">
    <source>
        <dbReference type="ARBA" id="ARBA00022801"/>
    </source>
</evidence>
<dbReference type="SFLD" id="SFLDS00003">
    <property type="entry name" value="Haloacid_Dehalogenase"/>
    <property type="match status" value="1"/>
</dbReference>
<sequence length="305" mass="35045">MVGKVEVKIENLDFLNKSNVKMKDPVKVQYMLNDLINGGIDKLQVVTDFDYTLTKQRMDNGELVLTSFGMFEKCKSLPKNYIVESRKLYEKYRPIEIDPNMSQEEKLPAMIEWWSRSGEMLKGFKLPRNEIEEVAEHFKNALRDGTHEMFRELYSLQIPCLVFSAGLGDSVMSVLKHANVLYPNVKVISNFLQYKDDEILDGLGERERMIHTFNKNETALPPEYHELVHDRDHIILMGDSLGDATMANGVPSQSHILKIGFLYDHAEQNLPAYLEKFDLVLIDDQTMNVARTIIDLVKKGQNGTN</sequence>
<keyword evidence="4" id="KW-0479">Metal-binding</keyword>
<dbReference type="InterPro" id="IPR036412">
    <property type="entry name" value="HAD-like_sf"/>
</dbReference>
<keyword evidence="8 9" id="KW-0546">Nucleotide metabolism</keyword>
<evidence type="ECO:0000256" key="5">
    <source>
        <dbReference type="ARBA" id="ARBA00022741"/>
    </source>
</evidence>